<evidence type="ECO:0000313" key="3">
    <source>
        <dbReference type="Proteomes" id="UP000823388"/>
    </source>
</evidence>
<dbReference type="InterPro" id="IPR056592">
    <property type="entry name" value="Beta-prop_At3g26010-like"/>
</dbReference>
<dbReference type="InterPro" id="IPR055290">
    <property type="entry name" value="At3g26010-like"/>
</dbReference>
<protein>
    <recommendedName>
        <fullName evidence="1">F-box domain-containing protein</fullName>
    </recommendedName>
</protein>
<dbReference type="SUPFAM" id="SSF81383">
    <property type="entry name" value="F-box domain"/>
    <property type="match status" value="1"/>
</dbReference>
<dbReference type="EMBL" id="CM029039">
    <property type="protein sequence ID" value="KAG2640484.1"/>
    <property type="molecule type" value="Genomic_DNA"/>
</dbReference>
<name>A0A8T0W569_PANVG</name>
<dbReference type="AlphaFoldDB" id="A0A8T0W569"/>
<dbReference type="OrthoDB" id="738899at2759"/>
<dbReference type="InterPro" id="IPR036047">
    <property type="entry name" value="F-box-like_dom_sf"/>
</dbReference>
<dbReference type="Proteomes" id="UP000823388">
    <property type="component" value="Chromosome 2K"/>
</dbReference>
<dbReference type="Pfam" id="PF24750">
    <property type="entry name" value="b-prop_At3g26010-like"/>
    <property type="match status" value="1"/>
</dbReference>
<keyword evidence="3" id="KW-1185">Reference proteome</keyword>
<accession>A0A8T0W569</accession>
<organism evidence="2 3">
    <name type="scientific">Panicum virgatum</name>
    <name type="common">Blackwell switchgrass</name>
    <dbReference type="NCBI Taxonomy" id="38727"/>
    <lineage>
        <taxon>Eukaryota</taxon>
        <taxon>Viridiplantae</taxon>
        <taxon>Streptophyta</taxon>
        <taxon>Embryophyta</taxon>
        <taxon>Tracheophyta</taxon>
        <taxon>Spermatophyta</taxon>
        <taxon>Magnoliopsida</taxon>
        <taxon>Liliopsida</taxon>
        <taxon>Poales</taxon>
        <taxon>Poaceae</taxon>
        <taxon>PACMAD clade</taxon>
        <taxon>Panicoideae</taxon>
        <taxon>Panicodae</taxon>
        <taxon>Paniceae</taxon>
        <taxon>Panicinae</taxon>
        <taxon>Panicum</taxon>
        <taxon>Panicum sect. Hiantes</taxon>
    </lineage>
</organism>
<dbReference type="Gene3D" id="1.20.1280.50">
    <property type="match status" value="1"/>
</dbReference>
<reference evidence="2" key="1">
    <citation type="submission" date="2020-05" db="EMBL/GenBank/DDBJ databases">
        <title>WGS assembly of Panicum virgatum.</title>
        <authorList>
            <person name="Lovell J.T."/>
            <person name="Jenkins J."/>
            <person name="Shu S."/>
            <person name="Juenger T.E."/>
            <person name="Schmutz J."/>
        </authorList>
    </citation>
    <scope>NUCLEOTIDE SEQUENCE</scope>
    <source>
        <strain evidence="2">AP13</strain>
    </source>
</reference>
<dbReference type="PANTHER" id="PTHR35546:SF24">
    <property type="entry name" value="F-BOX DOMAIN-CONTAINING PROTEIN"/>
    <property type="match status" value="1"/>
</dbReference>
<proteinExistence type="predicted"/>
<dbReference type="CDD" id="cd22157">
    <property type="entry name" value="F-box_AtFBW1-like"/>
    <property type="match status" value="1"/>
</dbReference>
<feature type="domain" description="F-box" evidence="1">
    <location>
        <begin position="12"/>
        <end position="52"/>
    </location>
</feature>
<dbReference type="SMART" id="SM00256">
    <property type="entry name" value="FBOX"/>
    <property type="match status" value="1"/>
</dbReference>
<dbReference type="PANTHER" id="PTHR35546">
    <property type="entry name" value="F-BOX PROTEIN INTERACTION DOMAIN PROTEIN-RELATED"/>
    <property type="match status" value="1"/>
</dbReference>
<sequence length="415" mass="47660">MDCPKRSTPAGLPYDAIVEILARLPARSVHRFKCVAKAWRDLIYDPLNRKKLPQTLEGFFIDQPIDEGSIVEHFDFLNLLPRSVPLDIDPRFSFLTTGLPEIEDLVFADSCNGLFLFHHVRMSDSFDMLGYIVCNPATKQWKTVPTCSCCPPITEFSQLYTFLAFDPAVSSHFHLIHIWKEDLDDDVEPLEDQMFVFWLCAYSSETGTWGQSQPDWNEQGQLEGWRHQGSLVDYKGPQHVYINGTMHLIVRDLDQHQDQIVALDVKGKTKRIITVPAAAEGKSWHFIGYIGQSQGCLHYINNGVDAHDPKESYELSIWVLRDYDTQEWVLKDTVSFMKLFGIMSCGKGRSDFFMVAIHQDCNVVFFLQPWNRLISYDMDSKEVSVIATFDHDLWDARIAPYTPCFSESMALTNKH</sequence>
<dbReference type="Pfam" id="PF00646">
    <property type="entry name" value="F-box"/>
    <property type="match status" value="1"/>
</dbReference>
<evidence type="ECO:0000313" key="2">
    <source>
        <dbReference type="EMBL" id="KAG2640484.1"/>
    </source>
</evidence>
<comment type="caution">
    <text evidence="2">The sequence shown here is derived from an EMBL/GenBank/DDBJ whole genome shotgun (WGS) entry which is preliminary data.</text>
</comment>
<gene>
    <name evidence="2" type="ORF">PVAP13_2KG096548</name>
</gene>
<dbReference type="InterPro" id="IPR001810">
    <property type="entry name" value="F-box_dom"/>
</dbReference>
<evidence type="ECO:0000259" key="1">
    <source>
        <dbReference type="SMART" id="SM00256"/>
    </source>
</evidence>